<dbReference type="PRINTS" id="PR00032">
    <property type="entry name" value="HTHARAC"/>
</dbReference>
<dbReference type="InterPro" id="IPR018060">
    <property type="entry name" value="HTH_AraC"/>
</dbReference>
<dbReference type="InterPro" id="IPR037923">
    <property type="entry name" value="HTH-like"/>
</dbReference>
<keyword evidence="3" id="KW-0804">Transcription</keyword>
<dbReference type="PROSITE" id="PS01124">
    <property type="entry name" value="HTH_ARAC_FAMILY_2"/>
    <property type="match status" value="1"/>
</dbReference>
<protein>
    <submittedName>
        <fullName evidence="5">Transcriptional regulator, AraC family</fullName>
    </submittedName>
</protein>
<dbReference type="Proteomes" id="UP000095594">
    <property type="component" value="Unassembled WGS sequence"/>
</dbReference>
<evidence type="ECO:0000256" key="3">
    <source>
        <dbReference type="ARBA" id="ARBA00023163"/>
    </source>
</evidence>
<evidence type="ECO:0000256" key="2">
    <source>
        <dbReference type="ARBA" id="ARBA00023125"/>
    </source>
</evidence>
<dbReference type="Gene3D" id="1.10.10.60">
    <property type="entry name" value="Homeodomain-like"/>
    <property type="match status" value="2"/>
</dbReference>
<dbReference type="InterPro" id="IPR014710">
    <property type="entry name" value="RmlC-like_jellyroll"/>
</dbReference>
<dbReference type="PANTHER" id="PTHR43280:SF28">
    <property type="entry name" value="HTH-TYPE TRANSCRIPTIONAL ACTIVATOR RHAS"/>
    <property type="match status" value="1"/>
</dbReference>
<dbReference type="GO" id="GO:0043565">
    <property type="term" value="F:sequence-specific DNA binding"/>
    <property type="evidence" value="ECO:0007669"/>
    <property type="project" value="InterPro"/>
</dbReference>
<dbReference type="RefSeq" id="WP_055266860.1">
    <property type="nucleotide sequence ID" value="NZ_CABIXQ010000017.1"/>
</dbReference>
<gene>
    <name evidence="5" type="primary">ypdC_2</name>
    <name evidence="5" type="ORF">ERS852471_02399</name>
</gene>
<dbReference type="OrthoDB" id="2562023at2"/>
<dbReference type="InterPro" id="IPR003313">
    <property type="entry name" value="AraC-bd"/>
</dbReference>
<dbReference type="AlphaFoldDB" id="A0A174IAX5"/>
<dbReference type="InterPro" id="IPR020449">
    <property type="entry name" value="Tscrpt_reg_AraC-type_HTH"/>
</dbReference>
<keyword evidence="2" id="KW-0238">DNA-binding</keyword>
<proteinExistence type="predicted"/>
<organism evidence="5 6">
    <name type="scientific">Clostridium disporicum</name>
    <dbReference type="NCBI Taxonomy" id="84024"/>
    <lineage>
        <taxon>Bacteria</taxon>
        <taxon>Bacillati</taxon>
        <taxon>Bacillota</taxon>
        <taxon>Clostridia</taxon>
        <taxon>Eubacteriales</taxon>
        <taxon>Clostridiaceae</taxon>
        <taxon>Clostridium</taxon>
    </lineage>
</organism>
<dbReference type="EMBL" id="CYZX01000017">
    <property type="protein sequence ID" value="CUO82777.1"/>
    <property type="molecule type" value="Genomic_DNA"/>
</dbReference>
<evidence type="ECO:0000313" key="6">
    <source>
        <dbReference type="Proteomes" id="UP000095594"/>
    </source>
</evidence>
<dbReference type="SMART" id="SM00342">
    <property type="entry name" value="HTH_ARAC"/>
    <property type="match status" value="1"/>
</dbReference>
<dbReference type="InterPro" id="IPR009057">
    <property type="entry name" value="Homeodomain-like_sf"/>
</dbReference>
<keyword evidence="1" id="KW-0805">Transcription regulation</keyword>
<sequence>MNFLNLDTYLSLSSSEMMYKNIFINNPEFTLDKAKTVKHVSSLLDSLCNCKKGGSDSSYDPSREFMEENIIPAPYDVLVSKHLRYSPCFIHTHSFFEVIYVANGSCINEISDQSINMKKGDLCILAPGTSHAISVFNDDSIVFNLLIKASTFESAFFGTLRNKDILSSFFSRALYSPTSESYLLFPTGNDIIIQSLILEMHSEFNLSLSYSERMLNTLTTKLFITLLRSYEETVIVPNPLGNTLDTNIVNIMNYISSNYKSITLKDLSVYFNYSERQMSRILKDYIGKSFINIIQDIKTQKACELLRNADISINNIIDIVGYSNTSHFYRVFKKQYNMTPVEYRNKYIYPK</sequence>
<accession>A0A174IAX5</accession>
<dbReference type="PANTHER" id="PTHR43280">
    <property type="entry name" value="ARAC-FAMILY TRANSCRIPTIONAL REGULATOR"/>
    <property type="match status" value="1"/>
</dbReference>
<dbReference type="Pfam" id="PF02311">
    <property type="entry name" value="AraC_binding"/>
    <property type="match status" value="1"/>
</dbReference>
<dbReference type="SUPFAM" id="SSF46689">
    <property type="entry name" value="Homeodomain-like"/>
    <property type="match status" value="1"/>
</dbReference>
<dbReference type="GO" id="GO:0003700">
    <property type="term" value="F:DNA-binding transcription factor activity"/>
    <property type="evidence" value="ECO:0007669"/>
    <property type="project" value="InterPro"/>
</dbReference>
<evidence type="ECO:0000256" key="1">
    <source>
        <dbReference type="ARBA" id="ARBA00023015"/>
    </source>
</evidence>
<dbReference type="Gene3D" id="2.60.120.10">
    <property type="entry name" value="Jelly Rolls"/>
    <property type="match status" value="1"/>
</dbReference>
<dbReference type="SUPFAM" id="SSF51215">
    <property type="entry name" value="Regulatory protein AraC"/>
    <property type="match status" value="1"/>
</dbReference>
<feature type="domain" description="HTH araC/xylS-type" evidence="4">
    <location>
        <begin position="249"/>
        <end position="346"/>
    </location>
</feature>
<evidence type="ECO:0000259" key="4">
    <source>
        <dbReference type="PROSITE" id="PS01124"/>
    </source>
</evidence>
<evidence type="ECO:0000313" key="5">
    <source>
        <dbReference type="EMBL" id="CUO82777.1"/>
    </source>
</evidence>
<name>A0A174IAX5_9CLOT</name>
<dbReference type="Pfam" id="PF12833">
    <property type="entry name" value="HTH_18"/>
    <property type="match status" value="1"/>
</dbReference>
<reference evidence="5 6" key="1">
    <citation type="submission" date="2015-09" db="EMBL/GenBank/DDBJ databases">
        <authorList>
            <consortium name="Pathogen Informatics"/>
        </authorList>
    </citation>
    <scope>NUCLEOTIDE SEQUENCE [LARGE SCALE GENOMIC DNA]</scope>
    <source>
        <strain evidence="5 6">2789STDY5834856</strain>
    </source>
</reference>